<accession>B3JFI0</accession>
<evidence type="ECO:0000313" key="1">
    <source>
        <dbReference type="EMBL" id="EDV02283.1"/>
    </source>
</evidence>
<dbReference type="HOGENOM" id="CLU_2950485_0_0_10"/>
<dbReference type="Proteomes" id="UP000003146">
    <property type="component" value="Unassembled WGS sequence"/>
</dbReference>
<reference evidence="1 2" key="1">
    <citation type="submission" date="2008-04" db="EMBL/GenBank/DDBJ databases">
        <title>Draft genome sequence of Bacteroides coprocola (DSM 17136).</title>
        <authorList>
            <person name="Sudarsanam P."/>
            <person name="Ley R."/>
            <person name="Guruge J."/>
            <person name="Turnbaugh P.J."/>
            <person name="Mahowald M."/>
            <person name="Liep D."/>
            <person name="Gordon J."/>
        </authorList>
    </citation>
    <scope>NUCLEOTIDE SEQUENCE [LARGE SCALE GENOMIC DNA]</scope>
    <source>
        <strain evidence="1 2">DSM 17136</strain>
    </source>
</reference>
<dbReference type="STRING" id="470145.BACCOP_00629"/>
<organism evidence="1 2">
    <name type="scientific">Phocaeicola coprocola DSM 17136</name>
    <dbReference type="NCBI Taxonomy" id="470145"/>
    <lineage>
        <taxon>Bacteria</taxon>
        <taxon>Pseudomonadati</taxon>
        <taxon>Bacteroidota</taxon>
        <taxon>Bacteroidia</taxon>
        <taxon>Bacteroidales</taxon>
        <taxon>Bacteroidaceae</taxon>
        <taxon>Phocaeicola</taxon>
    </lineage>
</organism>
<evidence type="ECO:0000313" key="2">
    <source>
        <dbReference type="Proteomes" id="UP000003146"/>
    </source>
</evidence>
<reference evidence="1 2" key="2">
    <citation type="submission" date="2008-04" db="EMBL/GenBank/DDBJ databases">
        <authorList>
            <person name="Fulton L."/>
            <person name="Clifton S."/>
            <person name="Fulton B."/>
            <person name="Xu J."/>
            <person name="Minx P."/>
            <person name="Pepin K.H."/>
            <person name="Johnson M."/>
            <person name="Thiruvilangam P."/>
            <person name="Bhonagiri V."/>
            <person name="Nash W.E."/>
            <person name="Mardis E.R."/>
            <person name="Wilson R.K."/>
        </authorList>
    </citation>
    <scope>NUCLEOTIDE SEQUENCE [LARGE SCALE GENOMIC DNA]</scope>
    <source>
        <strain evidence="1 2">DSM 17136</strain>
    </source>
</reference>
<comment type="caution">
    <text evidence="1">The sequence shown here is derived from an EMBL/GenBank/DDBJ whole genome shotgun (WGS) entry which is preliminary data.</text>
</comment>
<gene>
    <name evidence="1" type="ORF">BACCOP_00629</name>
</gene>
<proteinExistence type="predicted"/>
<protein>
    <submittedName>
        <fullName evidence="1">Uncharacterized protein</fullName>
    </submittedName>
</protein>
<dbReference type="AlphaFoldDB" id="B3JFI0"/>
<name>B3JFI0_9BACT</name>
<dbReference type="EMBL" id="ABIY02000056">
    <property type="protein sequence ID" value="EDV02283.1"/>
    <property type="molecule type" value="Genomic_DNA"/>
</dbReference>
<sequence>MIKVNKILSFLLYKTEIISIFSAMKRISPSGDNFIEFLNIQQMIVKDTKQMIRYVRLVS</sequence>